<dbReference type="InParanoid" id="U2EAG2"/>
<name>U2EAG2_9MOLU</name>
<feature type="transmembrane region" description="Helical" evidence="1">
    <location>
        <begin position="98"/>
        <end position="119"/>
    </location>
</feature>
<comment type="caution">
    <text evidence="3">The sequence shown here is derived from an EMBL/GenBank/DDBJ whole genome shotgun (WGS) entry which is preliminary data.</text>
</comment>
<feature type="transmembrane region" description="Helical" evidence="1">
    <location>
        <begin position="193"/>
        <end position="213"/>
    </location>
</feature>
<dbReference type="EMBL" id="AFNU02000006">
    <property type="protein sequence ID" value="ERJ12088.1"/>
    <property type="molecule type" value="Genomic_DNA"/>
</dbReference>
<dbReference type="Pfam" id="PF17159">
    <property type="entry name" value="MASE3"/>
    <property type="match status" value="1"/>
</dbReference>
<dbReference type="OrthoDB" id="9787818at2"/>
<proteinExistence type="predicted"/>
<feature type="transmembrane region" description="Helical" evidence="1">
    <location>
        <begin position="28"/>
        <end position="47"/>
    </location>
</feature>
<dbReference type="AlphaFoldDB" id="U2EAG2"/>
<feature type="transmembrane region" description="Helical" evidence="1">
    <location>
        <begin position="59"/>
        <end position="86"/>
    </location>
</feature>
<reference evidence="3 4" key="1">
    <citation type="journal article" date="2011" name="J. Bacteriol.">
        <title>Genome sequence of Haloplasma contractile, an unusual contractile bacterium from a deep-sea anoxic brine lake.</title>
        <authorList>
            <person name="Antunes A."/>
            <person name="Alam I."/>
            <person name="El Dorry H."/>
            <person name="Siam R."/>
            <person name="Robertson A."/>
            <person name="Bajic V.B."/>
            <person name="Stingl U."/>
        </authorList>
    </citation>
    <scope>NUCLEOTIDE SEQUENCE [LARGE SCALE GENOMIC DNA]</scope>
    <source>
        <strain evidence="3 4">SSD-17B</strain>
    </source>
</reference>
<gene>
    <name evidence="3" type="ORF">HLPCO_002002</name>
</gene>
<feature type="transmembrane region" description="Helical" evidence="1">
    <location>
        <begin position="5"/>
        <end position="22"/>
    </location>
</feature>
<keyword evidence="1" id="KW-0472">Membrane</keyword>
<evidence type="ECO:0000313" key="3">
    <source>
        <dbReference type="EMBL" id="ERJ12088.1"/>
    </source>
</evidence>
<evidence type="ECO:0000313" key="4">
    <source>
        <dbReference type="Proteomes" id="UP000005707"/>
    </source>
</evidence>
<evidence type="ECO:0000256" key="1">
    <source>
        <dbReference type="SAM" id="Phobius"/>
    </source>
</evidence>
<feature type="transmembrane region" description="Helical" evidence="1">
    <location>
        <begin position="157"/>
        <end position="181"/>
    </location>
</feature>
<evidence type="ECO:0000259" key="2">
    <source>
        <dbReference type="Pfam" id="PF17159"/>
    </source>
</evidence>
<accession>U2EAG2</accession>
<dbReference type="InterPro" id="IPR033425">
    <property type="entry name" value="MASE3"/>
</dbReference>
<protein>
    <submittedName>
        <fullName evidence="3">Sensory transduction histidine kinase protein</fullName>
    </submittedName>
</protein>
<feature type="transmembrane region" description="Helical" evidence="1">
    <location>
        <begin position="126"/>
        <end position="145"/>
    </location>
</feature>
<organism evidence="3 4">
    <name type="scientific">Haloplasma contractile SSD-17B</name>
    <dbReference type="NCBI Taxonomy" id="1033810"/>
    <lineage>
        <taxon>Bacteria</taxon>
        <taxon>Bacillati</taxon>
        <taxon>Mycoplasmatota</taxon>
        <taxon>Mollicutes</taxon>
        <taxon>Haloplasmatales</taxon>
        <taxon>Haloplasmataceae</taxon>
        <taxon>Haloplasma</taxon>
    </lineage>
</organism>
<keyword evidence="1" id="KW-0812">Transmembrane</keyword>
<dbReference type="STRING" id="1033810.HLPCO_002002"/>
<dbReference type="Proteomes" id="UP000005707">
    <property type="component" value="Unassembled WGS sequence"/>
</dbReference>
<keyword evidence="3" id="KW-0418">Kinase</keyword>
<reference evidence="3 4" key="2">
    <citation type="journal article" date="2013" name="PLoS ONE">
        <title>INDIGO - INtegrated Data Warehouse of MIcrobial GenOmes with Examples from the Red Sea Extremophiles.</title>
        <authorList>
            <person name="Alam I."/>
            <person name="Antunes A."/>
            <person name="Kamau A.A."/>
            <person name="Ba Alawi W."/>
            <person name="Kalkatawi M."/>
            <person name="Stingl U."/>
            <person name="Bajic V.B."/>
        </authorList>
    </citation>
    <scope>NUCLEOTIDE SEQUENCE [LARGE SCALE GENOMIC DNA]</scope>
    <source>
        <strain evidence="3 4">SSD-17B</strain>
    </source>
</reference>
<keyword evidence="1" id="KW-1133">Transmembrane helix</keyword>
<dbReference type="GO" id="GO:0016301">
    <property type="term" value="F:kinase activity"/>
    <property type="evidence" value="ECO:0007669"/>
    <property type="project" value="UniProtKB-KW"/>
</dbReference>
<keyword evidence="3" id="KW-0808">Transferase</keyword>
<feature type="domain" description="Membrane-associated sensor" evidence="2">
    <location>
        <begin position="24"/>
        <end position="239"/>
    </location>
</feature>
<sequence>MGVKYIDALFVCAIALLMYLLGQTYYDVFHTIIEGISVSLALIIFYVTWIKRHQLQVTWFVLVGVSYLFVAILSFFHMLAALDYYLFTIQIKLEPRLIYFWTINNSVQSITFLLASIFYKKKYTINMLLTIMLYSIGIAAVIIVWNDFQVSFIMGKGFTNFNLIIQSVNCSLLIVSIYLLMTRKIEDKGNESLIDLCKGILLLTLSILSILLITTTTNPFNIIGHLLRVGSSYYIIKAVQCSSKNLRLISGR</sequence>
<dbReference type="RefSeq" id="WP_008827306.1">
    <property type="nucleotide sequence ID" value="NZ_AFNU02000006.1"/>
</dbReference>
<dbReference type="eggNOG" id="COG3920">
    <property type="taxonomic scope" value="Bacteria"/>
</dbReference>
<keyword evidence="4" id="KW-1185">Reference proteome</keyword>